<accession>A0A225AM73</accession>
<evidence type="ECO:0000256" key="1">
    <source>
        <dbReference type="ARBA" id="ARBA00009183"/>
    </source>
</evidence>
<dbReference type="InterPro" id="IPR020946">
    <property type="entry name" value="Flavin_mOase-like"/>
</dbReference>
<evidence type="ECO:0000256" key="2">
    <source>
        <dbReference type="ARBA" id="ARBA00022630"/>
    </source>
</evidence>
<dbReference type="RefSeq" id="XP_020119545.1">
    <property type="nucleotide sequence ID" value="XM_020267816.1"/>
</dbReference>
<dbReference type="SUPFAM" id="SSF51905">
    <property type="entry name" value="FAD/NAD(P)-binding domain"/>
    <property type="match status" value="1"/>
</dbReference>
<dbReference type="Proteomes" id="UP000214365">
    <property type="component" value="Unassembled WGS sequence"/>
</dbReference>
<evidence type="ECO:0000313" key="7">
    <source>
        <dbReference type="Proteomes" id="UP000214365"/>
    </source>
</evidence>
<dbReference type="GO" id="GO:0050660">
    <property type="term" value="F:flavin adenine dinucleotide binding"/>
    <property type="evidence" value="ECO:0007669"/>
    <property type="project" value="InterPro"/>
</dbReference>
<gene>
    <name evidence="6" type="ORF">UA08_05064</name>
</gene>
<keyword evidence="2" id="KW-0285">Flavoprotein</keyword>
<keyword evidence="4" id="KW-0521">NADP</keyword>
<organism evidence="6 7">
    <name type="scientific">Talaromyces atroroseus</name>
    <dbReference type="NCBI Taxonomy" id="1441469"/>
    <lineage>
        <taxon>Eukaryota</taxon>
        <taxon>Fungi</taxon>
        <taxon>Dikarya</taxon>
        <taxon>Ascomycota</taxon>
        <taxon>Pezizomycotina</taxon>
        <taxon>Eurotiomycetes</taxon>
        <taxon>Eurotiomycetidae</taxon>
        <taxon>Eurotiales</taxon>
        <taxon>Trichocomaceae</taxon>
        <taxon>Talaromyces</taxon>
        <taxon>Talaromyces sect. Trachyspermi</taxon>
    </lineage>
</organism>
<evidence type="ECO:0000313" key="6">
    <source>
        <dbReference type="EMBL" id="OKL59424.1"/>
    </source>
</evidence>
<dbReference type="InterPro" id="IPR000960">
    <property type="entry name" value="Flavin_mOase"/>
</dbReference>
<name>A0A225AM73_TALAT</name>
<dbReference type="GeneID" id="31004820"/>
<comment type="similarity">
    <text evidence="1">Belongs to the FMO family.</text>
</comment>
<comment type="caution">
    <text evidence="6">The sequence shown here is derived from an EMBL/GenBank/DDBJ whole genome shotgun (WGS) entry which is preliminary data.</text>
</comment>
<keyword evidence="3" id="KW-0274">FAD</keyword>
<dbReference type="GO" id="GO:0004499">
    <property type="term" value="F:N,N-dimethylaniline monooxygenase activity"/>
    <property type="evidence" value="ECO:0007669"/>
    <property type="project" value="InterPro"/>
</dbReference>
<reference evidence="6 7" key="1">
    <citation type="submission" date="2015-06" db="EMBL/GenBank/DDBJ databases">
        <title>Talaromyces atroroseus IBT 11181 draft genome.</title>
        <authorList>
            <person name="Rasmussen K.B."/>
            <person name="Rasmussen S."/>
            <person name="Petersen B."/>
            <person name="Sicheritz-Ponten T."/>
            <person name="Mortensen U.H."/>
            <person name="Thrane U."/>
        </authorList>
    </citation>
    <scope>NUCLEOTIDE SEQUENCE [LARGE SCALE GENOMIC DNA]</scope>
    <source>
        <strain evidence="6 7">IBT 11181</strain>
    </source>
</reference>
<evidence type="ECO:0000256" key="4">
    <source>
        <dbReference type="ARBA" id="ARBA00022857"/>
    </source>
</evidence>
<dbReference type="PRINTS" id="PR00370">
    <property type="entry name" value="FMOXYGENASE"/>
</dbReference>
<dbReference type="Pfam" id="PF00743">
    <property type="entry name" value="FMO-like"/>
    <property type="match status" value="1"/>
</dbReference>
<dbReference type="PANTHER" id="PTHR23023">
    <property type="entry name" value="DIMETHYLANILINE MONOOXYGENASE"/>
    <property type="match status" value="1"/>
</dbReference>
<protein>
    <submittedName>
        <fullName evidence="6">Uncharacterized protein</fullName>
    </submittedName>
</protein>
<sequence>MAPVTVCVIGGGPIGMVAMKTFLEEGFQVVGFECRAYLGGLWRGTEDSTISAHTTTVFNNSKWRSAFSDFPFNEDADTFPTAAQILQYLEDYASNFGLQEYYNLSTKVLRMQYSENNQKPWTVTVQDLKSGKVRTQHFDKICIATGAFQYPRWPKLKNVETFQGKVIHSVDFHRPEEFRGQNVLIIGIHGTAQDVCVALESHAANHVYMAHRQGLLLLSRFREDGATFDSTTLKETLFMAFLNKNFSRFYWWLTQKGITKQSQKTYPNIPEEWGLDPAPSIAVRPPVLGDALWRLLNSGIAESVPSVRRITGPKSVELSDGRILENIDSIIYCTGYSSGGMPDDLVFSDGTETAGCHPHPPGYEFEEPHLYRNIFPLHENEKIRMSLAYLGLGFVPVPGFVQYEMTAAAICQIWKHRTPLPSLREMKDWHAWHLKERDLLQARYSPLDKSTFYPVFLNLPDQLKWIDWASGAGIYQNLSSGWVNWRAWKLWLQDRQFYNLLQNGVFTPAIWRLFKTGKRRAASWDECKQMIISENKRAETARQARLEASLFGSKK</sequence>
<dbReference type="Gene3D" id="3.50.50.60">
    <property type="entry name" value="FAD/NAD(P)-binding domain"/>
    <property type="match status" value="1"/>
</dbReference>
<keyword evidence="5" id="KW-0560">Oxidoreductase</keyword>
<proteinExistence type="inferred from homology"/>
<dbReference type="EMBL" id="LFMY01000007">
    <property type="protein sequence ID" value="OKL59424.1"/>
    <property type="molecule type" value="Genomic_DNA"/>
</dbReference>
<evidence type="ECO:0000256" key="3">
    <source>
        <dbReference type="ARBA" id="ARBA00022827"/>
    </source>
</evidence>
<keyword evidence="7" id="KW-1185">Reference proteome</keyword>
<dbReference type="InterPro" id="IPR050346">
    <property type="entry name" value="FMO-like"/>
</dbReference>
<evidence type="ECO:0000256" key="5">
    <source>
        <dbReference type="ARBA" id="ARBA00023002"/>
    </source>
</evidence>
<dbReference type="InterPro" id="IPR036188">
    <property type="entry name" value="FAD/NAD-bd_sf"/>
</dbReference>
<dbReference type="OrthoDB" id="66881at2759"/>
<dbReference type="STRING" id="1441469.A0A225AM73"/>
<dbReference type="GO" id="GO:0050661">
    <property type="term" value="F:NADP binding"/>
    <property type="evidence" value="ECO:0007669"/>
    <property type="project" value="InterPro"/>
</dbReference>
<dbReference type="AlphaFoldDB" id="A0A225AM73"/>